<dbReference type="SUPFAM" id="SSF48371">
    <property type="entry name" value="ARM repeat"/>
    <property type="match status" value="1"/>
</dbReference>
<evidence type="ECO:0000256" key="1">
    <source>
        <dbReference type="ARBA" id="ARBA00004496"/>
    </source>
</evidence>
<dbReference type="CDD" id="cd11684">
    <property type="entry name" value="DHR2_DOCK"/>
    <property type="match status" value="1"/>
</dbReference>
<reference evidence="12 13" key="1">
    <citation type="journal article" date="2016" name="PLoS Pathog.">
        <title>Biosynthesis of antibiotic leucinostatins in bio-control fungus Purpureocillium lilacinum and their inhibition on phytophthora revealed by genome mining.</title>
        <authorList>
            <person name="Wang G."/>
            <person name="Liu Z."/>
            <person name="Lin R."/>
            <person name="Li E."/>
            <person name="Mao Z."/>
            <person name="Ling J."/>
            <person name="Yang Y."/>
            <person name="Yin W.B."/>
            <person name="Xie B."/>
        </authorList>
    </citation>
    <scope>NUCLEOTIDE SEQUENCE [LARGE SCALE GENOMIC DNA]</scope>
    <source>
        <strain evidence="12">170</strain>
    </source>
</reference>
<evidence type="ECO:0000256" key="5">
    <source>
        <dbReference type="PROSITE-ProRule" id="PRU00192"/>
    </source>
</evidence>
<dbReference type="PROSITE" id="PS50002">
    <property type="entry name" value="SH3"/>
    <property type="match status" value="1"/>
</dbReference>
<keyword evidence="3" id="KW-0963">Cytoplasm</keyword>
<evidence type="ECO:0000313" key="12">
    <source>
        <dbReference type="EMBL" id="OAQ73187.1"/>
    </source>
</evidence>
<dbReference type="Pfam" id="PF00018">
    <property type="entry name" value="SH3_1"/>
    <property type="match status" value="1"/>
</dbReference>
<organism evidence="12 13">
    <name type="scientific">Pochonia chlamydosporia 170</name>
    <dbReference type="NCBI Taxonomy" id="1380566"/>
    <lineage>
        <taxon>Eukaryota</taxon>
        <taxon>Fungi</taxon>
        <taxon>Dikarya</taxon>
        <taxon>Ascomycota</taxon>
        <taxon>Pezizomycotina</taxon>
        <taxon>Sordariomycetes</taxon>
        <taxon>Hypocreomycetidae</taxon>
        <taxon>Hypocreales</taxon>
        <taxon>Clavicipitaceae</taxon>
        <taxon>Pochonia</taxon>
    </lineage>
</organism>
<dbReference type="Gene3D" id="2.30.30.40">
    <property type="entry name" value="SH3 Domains"/>
    <property type="match status" value="1"/>
</dbReference>
<dbReference type="PANTHER" id="PTHR45653:SF10">
    <property type="entry name" value="MYOBLAST CITY, ISOFORM B"/>
    <property type="match status" value="1"/>
</dbReference>
<dbReference type="Gene3D" id="1.20.1270.350">
    <property type="entry name" value="Dedicator of cytokinesis N-terminal subdomain"/>
    <property type="match status" value="1"/>
</dbReference>
<name>A0A179G5T7_METCM</name>
<feature type="compositionally biased region" description="Acidic residues" evidence="8">
    <location>
        <begin position="89"/>
        <end position="101"/>
    </location>
</feature>
<dbReference type="InterPro" id="IPR027357">
    <property type="entry name" value="DOCKER_dom"/>
</dbReference>
<evidence type="ECO:0000313" key="13">
    <source>
        <dbReference type="Proteomes" id="UP000078397"/>
    </source>
</evidence>
<evidence type="ECO:0000259" key="11">
    <source>
        <dbReference type="PROSITE" id="PS51651"/>
    </source>
</evidence>
<feature type="domain" description="C2 DOCK-type" evidence="10">
    <location>
        <begin position="611"/>
        <end position="793"/>
    </location>
</feature>
<dbReference type="PROSITE" id="PS51650">
    <property type="entry name" value="C2_DOCK"/>
    <property type="match status" value="1"/>
</dbReference>
<dbReference type="OrthoDB" id="18896at2759"/>
<dbReference type="InterPro" id="IPR032376">
    <property type="entry name" value="DOCK_N"/>
</dbReference>
<feature type="compositionally biased region" description="Polar residues" evidence="8">
    <location>
        <begin position="473"/>
        <end position="488"/>
    </location>
</feature>
<feature type="domain" description="SH3" evidence="9">
    <location>
        <begin position="7"/>
        <end position="87"/>
    </location>
</feature>
<feature type="region of interest" description="Disordered" evidence="8">
    <location>
        <begin position="1843"/>
        <end position="1873"/>
    </location>
</feature>
<dbReference type="Pfam" id="PF23554">
    <property type="entry name" value="TPR_DOCK"/>
    <property type="match status" value="1"/>
</dbReference>
<accession>A0A179G5T7</accession>
<dbReference type="InterPro" id="IPR036028">
    <property type="entry name" value="SH3-like_dom_sf"/>
</dbReference>
<keyword evidence="13" id="KW-1185">Reference proteome</keyword>
<feature type="compositionally biased region" description="Low complexity" evidence="8">
    <location>
        <begin position="1915"/>
        <end position="1928"/>
    </location>
</feature>
<dbReference type="Pfam" id="PF14429">
    <property type="entry name" value="DOCK-C2"/>
    <property type="match status" value="1"/>
</dbReference>
<dbReference type="CDD" id="cd08679">
    <property type="entry name" value="C2_DOCK180_related"/>
    <property type="match status" value="1"/>
</dbReference>
<dbReference type="RefSeq" id="XP_018149270.1">
    <property type="nucleotide sequence ID" value="XM_018280883.1"/>
</dbReference>
<evidence type="ECO:0000256" key="2">
    <source>
        <dbReference type="ARBA" id="ARBA00022443"/>
    </source>
</evidence>
<evidence type="ECO:0000259" key="9">
    <source>
        <dbReference type="PROSITE" id="PS50002"/>
    </source>
</evidence>
<feature type="domain" description="DOCKER" evidence="11">
    <location>
        <begin position="1442"/>
        <end position="1848"/>
    </location>
</feature>
<dbReference type="SUPFAM" id="SSF50044">
    <property type="entry name" value="SH3-domain"/>
    <property type="match status" value="1"/>
</dbReference>
<dbReference type="GO" id="GO:0005886">
    <property type="term" value="C:plasma membrane"/>
    <property type="evidence" value="ECO:0007669"/>
    <property type="project" value="TreeGrafter"/>
</dbReference>
<gene>
    <name evidence="12" type="ORF">VFPPC_00968</name>
</gene>
<dbReference type="InterPro" id="IPR016024">
    <property type="entry name" value="ARM-type_fold"/>
</dbReference>
<feature type="region of interest" description="Disordered" evidence="8">
    <location>
        <begin position="1909"/>
        <end position="2038"/>
    </location>
</feature>
<evidence type="ECO:0000256" key="6">
    <source>
        <dbReference type="PROSITE-ProRule" id="PRU00983"/>
    </source>
</evidence>
<proteinExistence type="inferred from homology"/>
<dbReference type="InterPro" id="IPR043161">
    <property type="entry name" value="DOCK_C_lobe_A"/>
</dbReference>
<dbReference type="EMBL" id="LSBJ02000001">
    <property type="protein sequence ID" value="OAQ73187.1"/>
    <property type="molecule type" value="Genomic_DNA"/>
</dbReference>
<dbReference type="InterPro" id="IPR001452">
    <property type="entry name" value="SH3_domain"/>
</dbReference>
<evidence type="ECO:0000259" key="10">
    <source>
        <dbReference type="PROSITE" id="PS51650"/>
    </source>
</evidence>
<dbReference type="GO" id="GO:0031267">
    <property type="term" value="F:small GTPase binding"/>
    <property type="evidence" value="ECO:0007669"/>
    <property type="project" value="TreeGrafter"/>
</dbReference>
<dbReference type="PANTHER" id="PTHR45653">
    <property type="entry name" value="DEDICATOR OF CYTOKINESIS"/>
    <property type="match status" value="1"/>
</dbReference>
<dbReference type="PROSITE" id="PS51651">
    <property type="entry name" value="DOCKER"/>
    <property type="match status" value="1"/>
</dbReference>
<feature type="compositionally biased region" description="Basic and acidic residues" evidence="8">
    <location>
        <begin position="1987"/>
        <end position="2000"/>
    </location>
</feature>
<comment type="caution">
    <text evidence="12">The sequence shown here is derived from an EMBL/GenBank/DDBJ whole genome shotgun (WGS) entry which is preliminary data.</text>
</comment>
<keyword evidence="4" id="KW-0597">Phosphoprotein</keyword>
<dbReference type="SMART" id="SM00326">
    <property type="entry name" value="SH3"/>
    <property type="match status" value="1"/>
</dbReference>
<sequence>MPWQPLPRIAFAVATYPFTAESPADLPLEIGDELYIIEETPDGNWLRGYLVAPPSLLAGLTSVKGQTLEARVFSGIFPRSCVEVREMLGESDDRDDQESTDENGLAGNNLRPASDSAKSGINGGEARKSRSPDLAVGIGRRRKPLSELPNGTLGNLSIPVWRDPNAPKPAAPVPMLKIGDETPTSAEEPLIDEIASCLREWHSKNLHELLLSRQYGDLDKLSKLITSLNLNRQQFLYNVLTSHEYDRLREKTVWDLVRVNKLCGGEVIVRDPAERGRILTGDDSVVEVTRLQSVMTLLNEPPQPAVELTSLHHLLLDVKGFAGSSSEATTLAVFLVTKPRYEKLATLSESFTVDIPAGGIIGGIGQDASSRTLFIDLSSQDIGDSPSAESDLYLVVKVLASQQILPHKPLSRSGTGSESTFSRENSKTSSSSISKSTRRSLMWGSKTGRSTFSRGSILPKMDALSEQQGERPVTTSDGYGPPSTASSKNGGGVPEASQTVQRTVGVGILKVNAIMKQNDEVEQVLNIWSPNNSRASTERDMGDDFDPLILELMDNANGRYERSRRGERLQVSLQAFDHPDADTLIKATPTLLSGVCKTNRMGFSGAPTKPRSDIYLTLNSASLARQHLLSRYGGSATTMPSGIQGNNFQVTVEVRAPSGQRLENCIFTGSNKEPMTTFRSTAAERGEAWNQTLRLALSPTDASTAHVVMFLCDVPGPPFAVAHMPLWDRQAFMRDGRHGLLLYKIDENTSTAQAGPTGRGGYLSVPWAPRGRDEHSENVTGPLAVLHVNTFLCSTRFSQDRIILGLVKWKDLPEEEVAAVLRQLMFVPEIEVVKLLSDVLDGLFGILVQHSGNNEFEDLVFTALVRVLGIVHDRRFNLGPLVDQYAESQFKYPFATSGLVRSFTRLLEKPTEPQTARNLRSTFKVVRHILKFITHARKQQKLKEAGIGITSSPQGFTRQLRSIFKALDSMMRNPAPVLVGSQTLAVQHFHTWLPELTGLLDTEEILHIAIDFMDSCTQVKGKLILYKLVLIINYSKLDLFAHPDQKAALSANTVRWISPHWGHAEEVTEQWREQVRLCCSVIASQVDHLGPEIPDHIPRIIDSYLSLLSSPPKPRNRLSFLFPSAYPFPSKPVSADLTFDESLAELSAILSAISSSSAGMQLELAAEDDLATILENLLRVHMSILSGEAFPAGWLSLHIYHHKSTMRTLQYVATLMLESFLPDPDEAETFSMELWKLFFTTLLKLVGSTSLALETFPEQKRRAVWKIAGDVREHGAELLRTTWEAIGWETTPEERNRYGLAKIGGYQVQYVPALVGPIVELCLSVHEGLRRMAVEVLQTMIVSEWTLSEDLTVIQTEMIDSLDQFFKSKPLTESILQKLFIGELLERFDLLSEIPNEPLYTAVRELVGTLDEFLDLLVAVHGGEGNGEATSIINRLRLMEFLRDMQKEEIFVRYVHQLARLQAESRNHAEAGLALRLHADLYDWDPTRQVKALAEPEFPAQTQFERKEKIYFDMIKHFEDGESWSNALTAYKELQSQYETNIFDFAKLARTERAIATIYETISKSEKLIPRYFKVVYKGLGFPSGIRDKEFIYEGAPTERAAAFTDRMQEQYPSAQIVTSGHVDEVEGQFLMVSVVTPHRDLSHQVFQRARVPQVIRDFLVSSHPQSFSFTTKRSTSGAVENHYAEKTLFVTAEPFPTILRRSEIIEAHEIRLDARETALERIVRKTQEMTALERRLSDGEEEVGQLLLDAISISVNPMSEQSVMCYRKLLPEPDEEDEDEDEDEAELEPQDTAIKMALVDHAIMIKRVLALFARSNNPVLCQKQEELQRFFEVAYEPEIALFAPPPPTPRETVSTPSTAFRGTFPPLDQTPPQWTNIAAPLNGTKVEETSIVRQVSLRQRSARLSFLPGRKQQHQQQQQQQPETDQQAETVTVNGSPESKASHRRSRSFGKGARRQSIFKSQSMDDGLQDNPSGMGRRGSSASKGSFDRKSSIDEHVTEAEIPPVKRTGSVRKRLSLFKMGIKSNKSGGVMGSVDEE</sequence>
<protein>
    <submittedName>
        <fullName evidence="12">SH3 domain-containing protein</fullName>
    </submittedName>
</protein>
<dbReference type="InterPro" id="IPR056372">
    <property type="entry name" value="TPR_DOCK"/>
</dbReference>
<feature type="coiled-coil region" evidence="7">
    <location>
        <begin position="1716"/>
        <end position="1743"/>
    </location>
</feature>
<dbReference type="KEGG" id="pchm:VFPPC_00968"/>
<dbReference type="GeneID" id="28844877"/>
<feature type="compositionally biased region" description="Basic residues" evidence="8">
    <location>
        <begin position="1943"/>
        <end position="1955"/>
    </location>
</feature>
<dbReference type="Gene3D" id="2.60.40.150">
    <property type="entry name" value="C2 domain"/>
    <property type="match status" value="1"/>
</dbReference>
<dbReference type="InterPro" id="IPR042455">
    <property type="entry name" value="DOCK_N_sub1"/>
</dbReference>
<dbReference type="InterPro" id="IPR026791">
    <property type="entry name" value="DOCK"/>
</dbReference>
<dbReference type="Pfam" id="PF16172">
    <property type="entry name" value="DOCK_N"/>
    <property type="match status" value="1"/>
</dbReference>
<feature type="compositionally biased region" description="Low complexity" evidence="8">
    <location>
        <begin position="419"/>
        <end position="435"/>
    </location>
</feature>
<dbReference type="Gene3D" id="1.25.40.410">
    <property type="match status" value="1"/>
</dbReference>
<dbReference type="Proteomes" id="UP000078397">
    <property type="component" value="Unassembled WGS sequence"/>
</dbReference>
<keyword evidence="2 5" id="KW-0728">SH3 domain</keyword>
<feature type="compositionally biased region" description="Polar residues" evidence="8">
    <location>
        <begin position="1929"/>
        <end position="1940"/>
    </location>
</feature>
<comment type="subcellular location">
    <subcellularLocation>
        <location evidence="1">Cytoplasm</location>
    </subcellularLocation>
</comment>
<evidence type="ECO:0000256" key="3">
    <source>
        <dbReference type="ARBA" id="ARBA00022490"/>
    </source>
</evidence>
<evidence type="ECO:0000256" key="7">
    <source>
        <dbReference type="SAM" id="Coils"/>
    </source>
</evidence>
<evidence type="ECO:0000256" key="4">
    <source>
        <dbReference type="ARBA" id="ARBA00022553"/>
    </source>
</evidence>
<dbReference type="GO" id="GO:0005085">
    <property type="term" value="F:guanyl-nucleotide exchange factor activity"/>
    <property type="evidence" value="ECO:0007669"/>
    <property type="project" value="InterPro"/>
</dbReference>
<dbReference type="GO" id="GO:0007264">
    <property type="term" value="P:small GTPase-mediated signal transduction"/>
    <property type="evidence" value="ECO:0007669"/>
    <property type="project" value="InterPro"/>
</dbReference>
<feature type="region of interest" description="Disordered" evidence="8">
    <location>
        <begin position="408"/>
        <end position="498"/>
    </location>
</feature>
<dbReference type="InterPro" id="IPR027007">
    <property type="entry name" value="C2_DOCK-type_domain"/>
</dbReference>
<comment type="similarity">
    <text evidence="6">Belongs to the DOCK family.</text>
</comment>
<feature type="region of interest" description="Disordered" evidence="8">
    <location>
        <begin position="88"/>
        <end position="150"/>
    </location>
</feature>
<feature type="compositionally biased region" description="Polar residues" evidence="8">
    <location>
        <begin position="1852"/>
        <end position="1861"/>
    </location>
</feature>
<dbReference type="GO" id="GO:0005737">
    <property type="term" value="C:cytoplasm"/>
    <property type="evidence" value="ECO:0007669"/>
    <property type="project" value="UniProtKB-SubCell"/>
</dbReference>
<dbReference type="STRING" id="1380566.A0A179G5T7"/>
<evidence type="ECO:0000256" key="8">
    <source>
        <dbReference type="SAM" id="MobiDB-lite"/>
    </source>
</evidence>
<keyword evidence="7" id="KW-0175">Coiled coil</keyword>
<dbReference type="InterPro" id="IPR035892">
    <property type="entry name" value="C2_domain_sf"/>
</dbReference>